<proteinExistence type="predicted"/>
<name>A0ACB8TIP2_9AGAM</name>
<dbReference type="EMBL" id="MU277188">
    <property type="protein sequence ID" value="KAI0068297.1"/>
    <property type="molecule type" value="Genomic_DNA"/>
</dbReference>
<evidence type="ECO:0000313" key="1">
    <source>
        <dbReference type="EMBL" id="KAI0068297.1"/>
    </source>
</evidence>
<organism evidence="1 2">
    <name type="scientific">Artomyces pyxidatus</name>
    <dbReference type="NCBI Taxonomy" id="48021"/>
    <lineage>
        <taxon>Eukaryota</taxon>
        <taxon>Fungi</taxon>
        <taxon>Dikarya</taxon>
        <taxon>Basidiomycota</taxon>
        <taxon>Agaricomycotina</taxon>
        <taxon>Agaricomycetes</taxon>
        <taxon>Russulales</taxon>
        <taxon>Auriscalpiaceae</taxon>
        <taxon>Artomyces</taxon>
    </lineage>
</organism>
<accession>A0ACB8TIP2</accession>
<evidence type="ECO:0000313" key="2">
    <source>
        <dbReference type="Proteomes" id="UP000814140"/>
    </source>
</evidence>
<reference evidence="1" key="2">
    <citation type="journal article" date="2022" name="New Phytol.">
        <title>Evolutionary transition to the ectomycorrhizal habit in the genomes of a hyperdiverse lineage of mushroom-forming fungi.</title>
        <authorList>
            <person name="Looney B."/>
            <person name="Miyauchi S."/>
            <person name="Morin E."/>
            <person name="Drula E."/>
            <person name="Courty P.E."/>
            <person name="Kohler A."/>
            <person name="Kuo A."/>
            <person name="LaButti K."/>
            <person name="Pangilinan J."/>
            <person name="Lipzen A."/>
            <person name="Riley R."/>
            <person name="Andreopoulos W."/>
            <person name="He G."/>
            <person name="Johnson J."/>
            <person name="Nolan M."/>
            <person name="Tritt A."/>
            <person name="Barry K.W."/>
            <person name="Grigoriev I.V."/>
            <person name="Nagy L.G."/>
            <person name="Hibbett D."/>
            <person name="Henrissat B."/>
            <person name="Matheny P.B."/>
            <person name="Labbe J."/>
            <person name="Martin F.M."/>
        </authorList>
    </citation>
    <scope>NUCLEOTIDE SEQUENCE</scope>
    <source>
        <strain evidence="1">HHB10654</strain>
    </source>
</reference>
<dbReference type="Proteomes" id="UP000814140">
    <property type="component" value="Unassembled WGS sequence"/>
</dbReference>
<gene>
    <name evidence="1" type="ORF">BV25DRAFT_1867304</name>
</gene>
<reference evidence="1" key="1">
    <citation type="submission" date="2021-03" db="EMBL/GenBank/DDBJ databases">
        <authorList>
            <consortium name="DOE Joint Genome Institute"/>
            <person name="Ahrendt S."/>
            <person name="Looney B.P."/>
            <person name="Miyauchi S."/>
            <person name="Morin E."/>
            <person name="Drula E."/>
            <person name="Courty P.E."/>
            <person name="Chicoki N."/>
            <person name="Fauchery L."/>
            <person name="Kohler A."/>
            <person name="Kuo A."/>
            <person name="Labutti K."/>
            <person name="Pangilinan J."/>
            <person name="Lipzen A."/>
            <person name="Riley R."/>
            <person name="Andreopoulos W."/>
            <person name="He G."/>
            <person name="Johnson J."/>
            <person name="Barry K.W."/>
            <person name="Grigoriev I.V."/>
            <person name="Nagy L."/>
            <person name="Hibbett D."/>
            <person name="Henrissat B."/>
            <person name="Matheny P.B."/>
            <person name="Labbe J."/>
            <person name="Martin F."/>
        </authorList>
    </citation>
    <scope>NUCLEOTIDE SEQUENCE</scope>
    <source>
        <strain evidence="1">HHB10654</strain>
    </source>
</reference>
<sequence length="375" mass="41408">MWKSTTRSNCLRSLQAASSRNNSSTQALLFCRTSSMVEKPSTSAALSQPDGQTRNLSDLKFLVNLTDTVFRGKYHGRRKHEDDLQAVLSRSQAAGVKSMIITGGSLHESAQALQLAKKHGLYATVGCHPTCSTEFDKHPAGPDAYLQKLDTLIQSNLTGPGRVVAVGECGLDYDRTHFASPDVQRKYFRIQLTMAKKYHLPLFLHSRSAHEDFVKILREEGFGVDGGRQVGGKGGVVHSFTGTVVECEEYTSMGFYVSLNGCSMKTDGNLLAAKTISLDRIILETDAPWCSMTSTHASRRHLDSLPSDLREIFLPPSTKPENFQHGKMVKGRNEPCTIGAVAWVVHKIHEGVTYEELVGRAWLNTVELFELHEIA</sequence>
<keyword evidence="2" id="KW-1185">Reference proteome</keyword>
<protein>
    <submittedName>
        <fullName evidence="1">Mg-dependent DNase</fullName>
    </submittedName>
</protein>
<comment type="caution">
    <text evidence="1">The sequence shown here is derived from an EMBL/GenBank/DDBJ whole genome shotgun (WGS) entry which is preliminary data.</text>
</comment>